<feature type="region of interest" description="Disordered" evidence="1">
    <location>
        <begin position="642"/>
        <end position="758"/>
    </location>
</feature>
<protein>
    <submittedName>
        <fullName evidence="3">Uncharacterized protein</fullName>
    </submittedName>
</protein>
<feature type="compositionally biased region" description="Low complexity" evidence="1">
    <location>
        <begin position="470"/>
        <end position="483"/>
    </location>
</feature>
<feature type="compositionally biased region" description="Acidic residues" evidence="1">
    <location>
        <begin position="657"/>
        <end position="713"/>
    </location>
</feature>
<dbReference type="VEuPathDB" id="PiroplasmaDB:BOVATA_019980"/>
<organism evidence="3 4">
    <name type="scientific">Babesia ovata</name>
    <dbReference type="NCBI Taxonomy" id="189622"/>
    <lineage>
        <taxon>Eukaryota</taxon>
        <taxon>Sar</taxon>
        <taxon>Alveolata</taxon>
        <taxon>Apicomplexa</taxon>
        <taxon>Aconoidasida</taxon>
        <taxon>Piroplasmida</taxon>
        <taxon>Babesiidae</taxon>
        <taxon>Babesia</taxon>
    </lineage>
</organism>
<keyword evidence="2" id="KW-0732">Signal</keyword>
<feature type="signal peptide" evidence="2">
    <location>
        <begin position="1"/>
        <end position="21"/>
    </location>
</feature>
<comment type="caution">
    <text evidence="3">The sequence shown here is derived from an EMBL/GenBank/DDBJ whole genome shotgun (WGS) entry which is preliminary data.</text>
</comment>
<feature type="region of interest" description="Disordered" evidence="1">
    <location>
        <begin position="774"/>
        <end position="905"/>
    </location>
</feature>
<dbReference type="OrthoDB" id="10491934at2759"/>
<feature type="region of interest" description="Disordered" evidence="1">
    <location>
        <begin position="312"/>
        <end position="414"/>
    </location>
</feature>
<proteinExistence type="predicted"/>
<dbReference type="RefSeq" id="XP_028866748.1">
    <property type="nucleotide sequence ID" value="XM_029010915.1"/>
</dbReference>
<dbReference type="Proteomes" id="UP000236319">
    <property type="component" value="Unassembled WGS sequence"/>
</dbReference>
<dbReference type="AlphaFoldDB" id="A0A2H6KBY8"/>
<feature type="compositionally biased region" description="Low complexity" evidence="1">
    <location>
        <begin position="329"/>
        <end position="342"/>
    </location>
</feature>
<feature type="chain" id="PRO_5014194311" evidence="2">
    <location>
        <begin position="22"/>
        <end position="905"/>
    </location>
</feature>
<dbReference type="GeneID" id="39874275"/>
<evidence type="ECO:0000313" key="3">
    <source>
        <dbReference type="EMBL" id="GBE60505.1"/>
    </source>
</evidence>
<evidence type="ECO:0000313" key="4">
    <source>
        <dbReference type="Proteomes" id="UP000236319"/>
    </source>
</evidence>
<accession>A0A2H6KBY8</accession>
<name>A0A2H6KBY8_9APIC</name>
<sequence length="905" mass="98821">MKFGFASFAAALLAYVTLVAGNKPLTVDINRHEQPRGITHLVYDSNRYLKNVYLAKRGEDITSVVNTVRDGKRKGTQVLYTAPYGGRVYRVFAFGDGGYNLVIIYASDQIKAWRRSGKWFQPVRSEKSYLNRYFSVENVAIRCTDDKFRDFDVMIDTQRDPRLGQFKLYITLHGKQTALERVLASSDDDAPVITYDDFLQDVSLTGYRWPKSFLELVADERLKDKERRFQQMLNQAKVHARHEEYAEDIEFYMVKEHVYSAVGGYELTTPGFIQDEDIMAELESLDAEEAETHAKHEKAKEDARKAMFDNLTGTAWHPEPEEPEETAEGTEAAEATEATEATEGAETEGAETAEGDEHVDEDGDEADVVIYGPDDVPSEDEEEMSTHDSVSAISTETDSSDDESEIERGRPKPKMPWYKRIFCCAKGDTQVSEVEAPAAKGKCPITVSADSSTDGESQADGESGEDEIESNVSGSVAGSSGTNTDEEGEETEGTEGEEVEGEETEGEETETEGEETETEAEEGEEDEETEAEEGEEEEGKPAKFSVTHVSGPMQVAPPADGCSPTISREEALEVLESFNRDSGWVHVNDTEEEVAPGLVKVHSKWARVTKTDQVVRRLPNGEVQVCTVDENGEEVCEAPQDAGEAFAVEGSAKEASEVDENGEEVEEDAEEASEIDEDGEEESGVGATDEESVTSQDEDGMSYVDSDEEEEAGEEKSQRGEGSEAGSVASAKSGAVEEPVIQVTQAPTAQAAKKKKTRAPWYKRIFCCAKDDAEGSVVDSTLDNGEPSPAAVAESGNETVTDVDEADRQDGMSNNDGEGAEQTDAEGPQATRHSSHLSSLDFDKGSSVTDSGNDPRERVEEDVTATSVENVESSQSDSKNLRDSDVASDAESEKDELSNPNAILT</sequence>
<feature type="compositionally biased region" description="Acidic residues" evidence="1">
    <location>
        <begin position="457"/>
        <end position="469"/>
    </location>
</feature>
<gene>
    <name evidence="3" type="ORF">BOVATA_019980</name>
</gene>
<feature type="compositionally biased region" description="Polar residues" evidence="1">
    <location>
        <begin position="864"/>
        <end position="878"/>
    </location>
</feature>
<feature type="region of interest" description="Disordered" evidence="1">
    <location>
        <begin position="434"/>
        <end position="564"/>
    </location>
</feature>
<evidence type="ECO:0000256" key="1">
    <source>
        <dbReference type="SAM" id="MobiDB-lite"/>
    </source>
</evidence>
<reference evidence="3 4" key="1">
    <citation type="journal article" date="2017" name="BMC Genomics">
        <title>Whole-genome assembly of Babesia ovata and comparative genomics between closely related pathogens.</title>
        <authorList>
            <person name="Yamagishi J."/>
            <person name="Asada M."/>
            <person name="Hakimi H."/>
            <person name="Tanaka T.Q."/>
            <person name="Sugimoto C."/>
            <person name="Kawazu S."/>
        </authorList>
    </citation>
    <scope>NUCLEOTIDE SEQUENCE [LARGE SCALE GENOMIC DNA]</scope>
    <source>
        <strain evidence="3 4">Miyake</strain>
    </source>
</reference>
<feature type="compositionally biased region" description="Acidic residues" evidence="1">
    <location>
        <begin position="343"/>
        <end position="367"/>
    </location>
</feature>
<evidence type="ECO:0000256" key="2">
    <source>
        <dbReference type="SAM" id="SignalP"/>
    </source>
</evidence>
<keyword evidence="4" id="KW-1185">Reference proteome</keyword>
<dbReference type="EMBL" id="BDSA01000002">
    <property type="protein sequence ID" value="GBE60505.1"/>
    <property type="molecule type" value="Genomic_DNA"/>
</dbReference>
<feature type="compositionally biased region" description="Low complexity" evidence="1">
    <location>
        <begin position="724"/>
        <end position="751"/>
    </location>
</feature>
<feature type="compositionally biased region" description="Acidic residues" evidence="1">
    <location>
        <begin position="484"/>
        <end position="538"/>
    </location>
</feature>